<dbReference type="NCBIfam" id="TIGR02352">
    <property type="entry name" value="thiamin_ThiO"/>
    <property type="match status" value="1"/>
</dbReference>
<dbReference type="GO" id="GO:0016491">
    <property type="term" value="F:oxidoreductase activity"/>
    <property type="evidence" value="ECO:0007669"/>
    <property type="project" value="UniProtKB-KW"/>
</dbReference>
<dbReference type="Gene3D" id="3.50.50.60">
    <property type="entry name" value="FAD/NAD(P)-binding domain"/>
    <property type="match status" value="1"/>
</dbReference>
<dbReference type="GO" id="GO:0005737">
    <property type="term" value="C:cytoplasm"/>
    <property type="evidence" value="ECO:0007669"/>
    <property type="project" value="TreeGrafter"/>
</dbReference>
<name>A0A1F6TA73_9PROT</name>
<evidence type="ECO:0000259" key="4">
    <source>
        <dbReference type="Pfam" id="PF01266"/>
    </source>
</evidence>
<dbReference type="PANTHER" id="PTHR13847:SF289">
    <property type="entry name" value="GLYCINE OXIDASE"/>
    <property type="match status" value="1"/>
</dbReference>
<evidence type="ECO:0000256" key="3">
    <source>
        <dbReference type="ARBA" id="ARBA00023002"/>
    </source>
</evidence>
<feature type="domain" description="FAD dependent oxidoreductase" evidence="4">
    <location>
        <begin position="7"/>
        <end position="344"/>
    </location>
</feature>
<comment type="pathway">
    <text evidence="1">Cofactor biosynthesis; thiamine diphosphate biosynthesis.</text>
</comment>
<dbReference type="SUPFAM" id="SSF54373">
    <property type="entry name" value="FAD-linked reductases, C-terminal domain"/>
    <property type="match status" value="1"/>
</dbReference>
<dbReference type="EMBL" id="MFSS01000101">
    <property type="protein sequence ID" value="OGI42038.1"/>
    <property type="molecule type" value="Genomic_DNA"/>
</dbReference>
<dbReference type="GO" id="GO:0009228">
    <property type="term" value="P:thiamine biosynthetic process"/>
    <property type="evidence" value="ECO:0007669"/>
    <property type="project" value="UniProtKB-KW"/>
</dbReference>
<reference evidence="5 6" key="1">
    <citation type="journal article" date="2016" name="Nat. Commun.">
        <title>Thousands of microbial genomes shed light on interconnected biogeochemical processes in an aquifer system.</title>
        <authorList>
            <person name="Anantharaman K."/>
            <person name="Brown C.T."/>
            <person name="Hug L.A."/>
            <person name="Sharon I."/>
            <person name="Castelle C.J."/>
            <person name="Probst A.J."/>
            <person name="Thomas B.C."/>
            <person name="Singh A."/>
            <person name="Wilkins M.J."/>
            <person name="Karaoz U."/>
            <person name="Brodie E.L."/>
            <person name="Williams K.H."/>
            <person name="Hubbard S.S."/>
            <person name="Banfield J.F."/>
        </authorList>
    </citation>
    <scope>NUCLEOTIDE SEQUENCE [LARGE SCALE GENOMIC DNA]</scope>
</reference>
<evidence type="ECO:0000313" key="5">
    <source>
        <dbReference type="EMBL" id="OGI42038.1"/>
    </source>
</evidence>
<dbReference type="InterPro" id="IPR006076">
    <property type="entry name" value="FAD-dep_OxRdtase"/>
</dbReference>
<dbReference type="GO" id="GO:0009229">
    <property type="term" value="P:thiamine diphosphate biosynthetic process"/>
    <property type="evidence" value="ECO:0007669"/>
    <property type="project" value="UniProtKB-UniPathway"/>
</dbReference>
<sequence length="363" mass="39183">MKSPIYIVGGGIIGLLSARELAMAGETVAVLDRRELGRESSWAGGGILSPLYPWRYPEPVNRLAHWGQTAYPDLARELLASTQLDVEWIRSGLLILDTAEAGRALAWAGQAGVPLSQLDDRSLHARAPAVSPAIASALHLPEVAQVRNPRLVMALHQDLAGRGVELRERVEVHGFESRHGRLQALHTSAGVLPTERAIVAAGAWSAALLADTGLDLDHPPVKGQMLLLRPRPRLISTVLLNDGYYLIPRRDGHILVGSTQERTGFDKATSTAAREELRAAARTMVPALADAAVEKHWAGLRPSSPRGIPIIDRHPDIQGLHICTGHFRNGLVMAPASARLMADLLLDRPPIVDPAPYRLPKGG</sequence>
<keyword evidence="3" id="KW-0560">Oxidoreductase</keyword>
<dbReference type="STRING" id="1817758.A2150_00010"/>
<dbReference type="Pfam" id="PF01266">
    <property type="entry name" value="DAO"/>
    <property type="match status" value="1"/>
</dbReference>
<dbReference type="InterPro" id="IPR036188">
    <property type="entry name" value="FAD/NAD-bd_sf"/>
</dbReference>
<comment type="caution">
    <text evidence="5">The sequence shown here is derived from an EMBL/GenBank/DDBJ whole genome shotgun (WGS) entry which is preliminary data.</text>
</comment>
<gene>
    <name evidence="5" type="ORF">A2150_00010</name>
</gene>
<dbReference type="SUPFAM" id="SSF51905">
    <property type="entry name" value="FAD/NAD(P)-binding domain"/>
    <property type="match status" value="1"/>
</dbReference>
<keyword evidence="2" id="KW-0784">Thiamine biosynthesis</keyword>
<dbReference type="Proteomes" id="UP000177925">
    <property type="component" value="Unassembled WGS sequence"/>
</dbReference>
<evidence type="ECO:0000256" key="2">
    <source>
        <dbReference type="ARBA" id="ARBA00022977"/>
    </source>
</evidence>
<proteinExistence type="predicted"/>
<dbReference type="Gene3D" id="3.30.9.10">
    <property type="entry name" value="D-Amino Acid Oxidase, subunit A, domain 2"/>
    <property type="match status" value="1"/>
</dbReference>
<protein>
    <submittedName>
        <fullName evidence="5">Glycine oxidase ThiO</fullName>
    </submittedName>
</protein>
<dbReference type="PANTHER" id="PTHR13847">
    <property type="entry name" value="SARCOSINE DEHYDROGENASE-RELATED"/>
    <property type="match status" value="1"/>
</dbReference>
<evidence type="ECO:0000313" key="6">
    <source>
        <dbReference type="Proteomes" id="UP000177925"/>
    </source>
</evidence>
<dbReference type="GO" id="GO:0050660">
    <property type="term" value="F:flavin adenine dinucleotide binding"/>
    <property type="evidence" value="ECO:0007669"/>
    <property type="project" value="InterPro"/>
</dbReference>
<accession>A0A1F6TA73</accession>
<dbReference type="InterPro" id="IPR012727">
    <property type="entry name" value="Gly_oxidase_ThiO"/>
</dbReference>
<evidence type="ECO:0000256" key="1">
    <source>
        <dbReference type="ARBA" id="ARBA00004948"/>
    </source>
</evidence>
<dbReference type="AlphaFoldDB" id="A0A1F6TA73"/>
<organism evidence="5 6">
    <name type="scientific">Candidatus Muproteobacteria bacterium RBG_16_64_11</name>
    <dbReference type="NCBI Taxonomy" id="1817758"/>
    <lineage>
        <taxon>Bacteria</taxon>
        <taxon>Pseudomonadati</taxon>
        <taxon>Pseudomonadota</taxon>
        <taxon>Candidatus Muproteobacteria</taxon>
    </lineage>
</organism>
<dbReference type="UniPathway" id="UPA00060"/>